<sequence>MQSHLLIFYILMFFVAFLYASVGHGGGSGYLALMAMFGMTPFVMHSTALTLDLFVSITSFSLFYKGKYFDVKMFLPLAIASIPMAFLGGLMSIDGTIYKKILGILLLIIVARFIFFRKIEITEPKKASISGSLLIGALIGFASGLIGIGGGIILSPILLLLGWADQKKTAAISALFIFVNALAGLGGLAFKGNIHYNNQIFLYIFISFIGGVTGSYFGALKFRQNILKNILASILFLAAFKLLYTYG</sequence>
<accession>A0A386HQZ2</accession>
<feature type="transmembrane region" description="Helical" evidence="5">
    <location>
        <begin position="135"/>
        <end position="164"/>
    </location>
</feature>
<proteinExistence type="inferred from homology"/>
<feature type="transmembrane region" description="Helical" evidence="5">
    <location>
        <begin position="170"/>
        <end position="188"/>
    </location>
</feature>
<comment type="similarity">
    <text evidence="5">Belongs to the 4-toluene sulfonate uptake permease (TSUP) (TC 2.A.102) family.</text>
</comment>
<dbReference type="GO" id="GO:0005886">
    <property type="term" value="C:plasma membrane"/>
    <property type="evidence" value="ECO:0007669"/>
    <property type="project" value="UniProtKB-SubCell"/>
</dbReference>
<evidence type="ECO:0000256" key="1">
    <source>
        <dbReference type="ARBA" id="ARBA00004141"/>
    </source>
</evidence>
<dbReference type="PANTHER" id="PTHR43701">
    <property type="entry name" value="MEMBRANE TRANSPORTER PROTEIN MJ0441-RELATED"/>
    <property type="match status" value="1"/>
</dbReference>
<evidence type="ECO:0000313" key="7">
    <source>
        <dbReference type="Proteomes" id="UP000266118"/>
    </source>
</evidence>
<dbReference type="Pfam" id="PF01925">
    <property type="entry name" value="TauE"/>
    <property type="match status" value="1"/>
</dbReference>
<dbReference type="InterPro" id="IPR051598">
    <property type="entry name" value="TSUP/Inactive_protease-like"/>
</dbReference>
<dbReference type="RefSeq" id="WP_119987110.1">
    <property type="nucleotide sequence ID" value="NZ_CP032489.1"/>
</dbReference>
<dbReference type="Proteomes" id="UP000266118">
    <property type="component" value="Chromosome"/>
</dbReference>
<feature type="transmembrane region" description="Helical" evidence="5">
    <location>
        <begin position="42"/>
        <end position="64"/>
    </location>
</feature>
<dbReference type="EMBL" id="CP032489">
    <property type="protein sequence ID" value="AYD47684.1"/>
    <property type="molecule type" value="Genomic_DNA"/>
</dbReference>
<dbReference type="OrthoDB" id="560496at2"/>
<feature type="transmembrane region" description="Helical" evidence="5">
    <location>
        <begin position="200"/>
        <end position="220"/>
    </location>
</feature>
<organism evidence="6 7">
    <name type="scientific">Arachidicoccus soli</name>
    <dbReference type="NCBI Taxonomy" id="2341117"/>
    <lineage>
        <taxon>Bacteria</taxon>
        <taxon>Pseudomonadati</taxon>
        <taxon>Bacteroidota</taxon>
        <taxon>Chitinophagia</taxon>
        <taxon>Chitinophagales</taxon>
        <taxon>Chitinophagaceae</taxon>
        <taxon>Arachidicoccus</taxon>
    </lineage>
</organism>
<reference evidence="6 7" key="1">
    <citation type="submission" date="2018-09" db="EMBL/GenBank/DDBJ databases">
        <title>Arachidicoccus sp. nov., a bacterium isolated from soil.</title>
        <authorList>
            <person name="Weon H.-Y."/>
            <person name="Kwon S.-W."/>
            <person name="Lee S.A."/>
        </authorList>
    </citation>
    <scope>NUCLEOTIDE SEQUENCE [LARGE SCALE GENOMIC DNA]</scope>
    <source>
        <strain evidence="6 7">KIS59-12</strain>
    </source>
</reference>
<evidence type="ECO:0000313" key="6">
    <source>
        <dbReference type="EMBL" id="AYD47684.1"/>
    </source>
</evidence>
<comment type="subcellular location">
    <subcellularLocation>
        <location evidence="5">Cell membrane</location>
        <topology evidence="5">Multi-pass membrane protein</topology>
    </subcellularLocation>
    <subcellularLocation>
        <location evidence="1">Membrane</location>
        <topology evidence="1">Multi-pass membrane protein</topology>
    </subcellularLocation>
</comment>
<evidence type="ECO:0000256" key="2">
    <source>
        <dbReference type="ARBA" id="ARBA00022692"/>
    </source>
</evidence>
<feature type="transmembrane region" description="Helical" evidence="5">
    <location>
        <begin position="5"/>
        <end position="22"/>
    </location>
</feature>
<keyword evidence="7" id="KW-1185">Reference proteome</keyword>
<dbReference type="PANTHER" id="PTHR43701:SF5">
    <property type="entry name" value="MEMBRANE TRANSPORTER PROTEIN-RELATED"/>
    <property type="match status" value="1"/>
</dbReference>
<keyword evidence="4 5" id="KW-0472">Membrane</keyword>
<evidence type="ECO:0000256" key="5">
    <source>
        <dbReference type="RuleBase" id="RU363041"/>
    </source>
</evidence>
<feature type="transmembrane region" description="Helical" evidence="5">
    <location>
        <begin position="226"/>
        <end position="244"/>
    </location>
</feature>
<feature type="transmembrane region" description="Helical" evidence="5">
    <location>
        <begin position="97"/>
        <end position="115"/>
    </location>
</feature>
<evidence type="ECO:0000256" key="4">
    <source>
        <dbReference type="ARBA" id="ARBA00023136"/>
    </source>
</evidence>
<feature type="transmembrane region" description="Helical" evidence="5">
    <location>
        <begin position="73"/>
        <end position="91"/>
    </location>
</feature>
<dbReference type="KEGG" id="ark:D6B99_08755"/>
<keyword evidence="3 5" id="KW-1133">Transmembrane helix</keyword>
<keyword evidence="5" id="KW-1003">Cell membrane</keyword>
<dbReference type="AlphaFoldDB" id="A0A386HQZ2"/>
<protein>
    <recommendedName>
        <fullName evidence="5">Probable membrane transporter protein</fullName>
    </recommendedName>
</protein>
<evidence type="ECO:0000256" key="3">
    <source>
        <dbReference type="ARBA" id="ARBA00022989"/>
    </source>
</evidence>
<gene>
    <name evidence="6" type="ORF">D6B99_08755</name>
</gene>
<dbReference type="InterPro" id="IPR002781">
    <property type="entry name" value="TM_pro_TauE-like"/>
</dbReference>
<keyword evidence="2 5" id="KW-0812">Transmembrane</keyword>
<name>A0A386HQZ2_9BACT</name>